<comment type="caution">
    <text evidence="10">The sequence shown here is derived from an EMBL/GenBank/DDBJ whole genome shotgun (WGS) entry which is preliminary data.</text>
</comment>
<feature type="transmembrane region" description="Helical" evidence="9">
    <location>
        <begin position="64"/>
        <end position="88"/>
    </location>
</feature>
<dbReference type="GO" id="GO:0005283">
    <property type="term" value="F:amino acid:sodium symporter activity"/>
    <property type="evidence" value="ECO:0007669"/>
    <property type="project" value="InterPro"/>
</dbReference>
<gene>
    <name evidence="10" type="ORF">GCM10007140_17350</name>
</gene>
<evidence type="ECO:0000256" key="5">
    <source>
        <dbReference type="ARBA" id="ARBA00022692"/>
    </source>
</evidence>
<dbReference type="PANTHER" id="PTHR30330">
    <property type="entry name" value="AGSS FAMILY TRANSPORTER, SODIUM-ALANINE"/>
    <property type="match status" value="1"/>
</dbReference>
<evidence type="ECO:0000256" key="2">
    <source>
        <dbReference type="ARBA" id="ARBA00009261"/>
    </source>
</evidence>
<dbReference type="Pfam" id="PF01235">
    <property type="entry name" value="Na_Ala_symp"/>
    <property type="match status" value="1"/>
</dbReference>
<dbReference type="PANTHER" id="PTHR30330:SF1">
    <property type="entry name" value="AMINO-ACID CARRIER PROTEIN ALST"/>
    <property type="match status" value="1"/>
</dbReference>
<dbReference type="AlphaFoldDB" id="A0A917EPN9"/>
<keyword evidence="8 9" id="KW-0472">Membrane</keyword>
<reference evidence="10" key="1">
    <citation type="journal article" date="2014" name="Int. J. Syst. Evol. Microbiol.">
        <title>Complete genome sequence of Corynebacterium casei LMG S-19264T (=DSM 44701T), isolated from a smear-ripened cheese.</title>
        <authorList>
            <consortium name="US DOE Joint Genome Institute (JGI-PGF)"/>
            <person name="Walter F."/>
            <person name="Albersmeier A."/>
            <person name="Kalinowski J."/>
            <person name="Ruckert C."/>
        </authorList>
    </citation>
    <scope>NUCLEOTIDE SEQUENCE</scope>
    <source>
        <strain evidence="10">CGMCC 1.12698</strain>
    </source>
</reference>
<evidence type="ECO:0000313" key="11">
    <source>
        <dbReference type="Proteomes" id="UP000605259"/>
    </source>
</evidence>
<feature type="transmembrane region" description="Helical" evidence="9">
    <location>
        <begin position="182"/>
        <end position="199"/>
    </location>
</feature>
<accession>A0A917EPN9</accession>
<dbReference type="Gene3D" id="1.20.1740.10">
    <property type="entry name" value="Amino acid/polyamine transporter I"/>
    <property type="match status" value="1"/>
</dbReference>
<feature type="transmembrane region" description="Helical" evidence="9">
    <location>
        <begin position="20"/>
        <end position="43"/>
    </location>
</feature>
<keyword evidence="3 9" id="KW-0813">Transport</keyword>
<evidence type="ECO:0000256" key="6">
    <source>
        <dbReference type="ARBA" id="ARBA00022847"/>
    </source>
</evidence>
<keyword evidence="7 9" id="KW-1133">Transmembrane helix</keyword>
<evidence type="ECO:0000256" key="1">
    <source>
        <dbReference type="ARBA" id="ARBA00004651"/>
    </source>
</evidence>
<organism evidence="10 11">
    <name type="scientific">Priestia taiwanensis</name>
    <dbReference type="NCBI Taxonomy" id="1347902"/>
    <lineage>
        <taxon>Bacteria</taxon>
        <taxon>Bacillati</taxon>
        <taxon>Bacillota</taxon>
        <taxon>Bacilli</taxon>
        <taxon>Bacillales</taxon>
        <taxon>Bacillaceae</taxon>
        <taxon>Priestia</taxon>
    </lineage>
</organism>
<evidence type="ECO:0000256" key="3">
    <source>
        <dbReference type="ARBA" id="ARBA00022448"/>
    </source>
</evidence>
<dbReference type="FunFam" id="1.20.1740.10:FF:000004">
    <property type="entry name" value="Sodium:alanine symporter family protein"/>
    <property type="match status" value="1"/>
</dbReference>
<feature type="transmembrane region" description="Helical" evidence="9">
    <location>
        <begin position="341"/>
        <end position="360"/>
    </location>
</feature>
<dbReference type="PRINTS" id="PR00175">
    <property type="entry name" value="NAALASMPORT"/>
</dbReference>
<comment type="similarity">
    <text evidence="2 9">Belongs to the alanine or glycine:cation symporter (AGCS) (TC 2.A.25) family.</text>
</comment>
<keyword evidence="4 9" id="KW-1003">Cell membrane</keyword>
<name>A0A917EPN9_9BACI</name>
<keyword evidence="6 9" id="KW-0769">Symport</keyword>
<dbReference type="Proteomes" id="UP000605259">
    <property type="component" value="Unassembled WGS sequence"/>
</dbReference>
<feature type="transmembrane region" description="Helical" evidence="9">
    <location>
        <begin position="297"/>
        <end position="321"/>
    </location>
</feature>
<feature type="transmembrane region" description="Helical" evidence="9">
    <location>
        <begin position="143"/>
        <end position="162"/>
    </location>
</feature>
<keyword evidence="11" id="KW-1185">Reference proteome</keyword>
<dbReference type="PROSITE" id="PS00873">
    <property type="entry name" value="NA_ALANINE_SYMP"/>
    <property type="match status" value="1"/>
</dbReference>
<dbReference type="NCBIfam" id="TIGR00835">
    <property type="entry name" value="agcS"/>
    <property type="match status" value="1"/>
</dbReference>
<comment type="subcellular location">
    <subcellularLocation>
        <location evidence="1 9">Cell membrane</location>
        <topology evidence="1 9">Multi-pass membrane protein</topology>
    </subcellularLocation>
</comment>
<feature type="transmembrane region" description="Helical" evidence="9">
    <location>
        <begin position="208"/>
        <end position="229"/>
    </location>
</feature>
<evidence type="ECO:0000313" key="10">
    <source>
        <dbReference type="EMBL" id="GGE67804.1"/>
    </source>
</evidence>
<sequence length="477" mass="51916">MGNIHDFIIAANSVLWKYVLIAVLLALGVFFTLRTNFVQFRYIKEMFRLLGESKQKESSGVSSFQAFCISIASRVGTGTIAGVAIAITTGGPGAIFWMWVIALIGAATGFIESTLGQVYKIRDNGGYRGGPAYYMEQGLNKRWLGIIFSILITITYGLVFNAVQANTVSAALQNAYSIDTKITGILLALLFTVVVVGGINRIARFTEIIVPIMAIAYVGVALFVMFKNITLLPAVFETIMANAFGFREFAGGGMGAALMLGIQRGLFSNEAGMGSAPNAAATAEVSHPVKQGLIQTLGVFTTTIIICSATAFMILCSDLYATSGLTGIELTQITLQEQLGGWASAFLTFTIFLFVFSSLIGNYYYGETNIEFLNIHKRWSYVYRIAVIAMIVLGSIAALQFVWDMADLFMGLMALVNLLAITLMSKTAFAVLKDFTRQMKAGKDPVFYADTVPGLDNVECWQRDDVQETKKDQNHLA</sequence>
<dbReference type="InterPro" id="IPR001463">
    <property type="entry name" value="Na/Ala_symport"/>
</dbReference>
<feature type="transmembrane region" description="Helical" evidence="9">
    <location>
        <begin position="249"/>
        <end position="267"/>
    </location>
</feature>
<dbReference type="EMBL" id="BMFK01000001">
    <property type="protein sequence ID" value="GGE67804.1"/>
    <property type="molecule type" value="Genomic_DNA"/>
</dbReference>
<evidence type="ECO:0000256" key="9">
    <source>
        <dbReference type="RuleBase" id="RU363064"/>
    </source>
</evidence>
<evidence type="ECO:0000256" key="4">
    <source>
        <dbReference type="ARBA" id="ARBA00022475"/>
    </source>
</evidence>
<protein>
    <submittedName>
        <fullName evidence="10">Sodium:alanine symporter</fullName>
    </submittedName>
</protein>
<evidence type="ECO:0000256" key="8">
    <source>
        <dbReference type="ARBA" id="ARBA00023136"/>
    </source>
</evidence>
<dbReference type="RefSeq" id="WP_188387967.1">
    <property type="nucleotide sequence ID" value="NZ_BMFK01000001.1"/>
</dbReference>
<feature type="transmembrane region" description="Helical" evidence="9">
    <location>
        <begin position="94"/>
        <end position="111"/>
    </location>
</feature>
<reference evidence="10" key="2">
    <citation type="submission" date="2020-09" db="EMBL/GenBank/DDBJ databases">
        <authorList>
            <person name="Sun Q."/>
            <person name="Zhou Y."/>
        </authorList>
    </citation>
    <scope>NUCLEOTIDE SEQUENCE</scope>
    <source>
        <strain evidence="10">CGMCC 1.12698</strain>
    </source>
</reference>
<evidence type="ECO:0000256" key="7">
    <source>
        <dbReference type="ARBA" id="ARBA00022989"/>
    </source>
</evidence>
<keyword evidence="5 9" id="KW-0812">Transmembrane</keyword>
<dbReference type="GO" id="GO:0005886">
    <property type="term" value="C:plasma membrane"/>
    <property type="evidence" value="ECO:0007669"/>
    <property type="project" value="UniProtKB-SubCell"/>
</dbReference>
<feature type="transmembrane region" description="Helical" evidence="9">
    <location>
        <begin position="409"/>
        <end position="432"/>
    </location>
</feature>
<proteinExistence type="inferred from homology"/>
<feature type="transmembrane region" description="Helical" evidence="9">
    <location>
        <begin position="381"/>
        <end position="403"/>
    </location>
</feature>